<protein>
    <submittedName>
        <fullName evidence="2">DUF3299 domain-containing protein</fullName>
    </submittedName>
</protein>
<evidence type="ECO:0000313" key="3">
    <source>
        <dbReference type="Proteomes" id="UP000264071"/>
    </source>
</evidence>
<dbReference type="InterPro" id="IPR021727">
    <property type="entry name" value="DUF3299"/>
</dbReference>
<comment type="caution">
    <text evidence="2">The sequence shown here is derived from an EMBL/GenBank/DDBJ whole genome shotgun (WGS) entry which is preliminary data.</text>
</comment>
<dbReference type="AlphaFoldDB" id="A0A3D4VDJ5"/>
<dbReference type="EMBL" id="DPIY01000011">
    <property type="protein sequence ID" value="HCT58708.1"/>
    <property type="molecule type" value="Genomic_DNA"/>
</dbReference>
<dbReference type="Pfam" id="PF11736">
    <property type="entry name" value="DUF3299"/>
    <property type="match status" value="1"/>
</dbReference>
<feature type="signal peptide" evidence="1">
    <location>
        <begin position="1"/>
        <end position="25"/>
    </location>
</feature>
<dbReference type="Proteomes" id="UP000264071">
    <property type="component" value="Unassembled WGS sequence"/>
</dbReference>
<keyword evidence="1" id="KW-0732">Signal</keyword>
<proteinExistence type="predicted"/>
<name>A0A3D4VDJ5_9BACT</name>
<sequence length="183" mass="19456">MHRRLSSALSLTGVAALVVASSAFTTPAKPTRPAPAKAAPTTVANPVAKTAGKTALVVADDAVNIDWRVLAGLDYSNGKSTDTLKKLDGKLVRLPGFVVPLDDFQEEGAEFLLVPYYGACVHTPPPPPNQIVMVEMSGKKSVKLNLFDAVWMSGRLKISSIESPYGTVGYQLEGLKVEPYSSK</sequence>
<organism evidence="2 3">
    <name type="scientific">Gemmatimonas aurantiaca</name>
    <dbReference type="NCBI Taxonomy" id="173480"/>
    <lineage>
        <taxon>Bacteria</taxon>
        <taxon>Pseudomonadati</taxon>
        <taxon>Gemmatimonadota</taxon>
        <taxon>Gemmatimonadia</taxon>
        <taxon>Gemmatimonadales</taxon>
        <taxon>Gemmatimonadaceae</taxon>
        <taxon>Gemmatimonas</taxon>
    </lineage>
</organism>
<gene>
    <name evidence="2" type="ORF">DGD08_15995</name>
</gene>
<accession>A0A3D4VDJ5</accession>
<feature type="chain" id="PRO_5017827105" evidence="1">
    <location>
        <begin position="26"/>
        <end position="183"/>
    </location>
</feature>
<evidence type="ECO:0000313" key="2">
    <source>
        <dbReference type="EMBL" id="HCT58708.1"/>
    </source>
</evidence>
<evidence type="ECO:0000256" key="1">
    <source>
        <dbReference type="SAM" id="SignalP"/>
    </source>
</evidence>
<dbReference type="Gene3D" id="2.40.50.870">
    <property type="entry name" value="Protein of unknown function (DUF3299)"/>
    <property type="match status" value="1"/>
</dbReference>
<reference evidence="2 3" key="1">
    <citation type="journal article" date="2018" name="Nat. Biotechnol.">
        <title>A standardized bacterial taxonomy based on genome phylogeny substantially revises the tree of life.</title>
        <authorList>
            <person name="Parks D.H."/>
            <person name="Chuvochina M."/>
            <person name="Waite D.W."/>
            <person name="Rinke C."/>
            <person name="Skarshewski A."/>
            <person name="Chaumeil P.A."/>
            <person name="Hugenholtz P."/>
        </authorList>
    </citation>
    <scope>NUCLEOTIDE SEQUENCE [LARGE SCALE GENOMIC DNA]</scope>
    <source>
        <strain evidence="2">UBA8844</strain>
    </source>
</reference>